<dbReference type="InterPro" id="IPR015943">
    <property type="entry name" value="WD40/YVTN_repeat-like_dom_sf"/>
</dbReference>
<evidence type="ECO:0000313" key="4">
    <source>
        <dbReference type="Proteomes" id="UP000002280"/>
    </source>
</evidence>
<keyword evidence="1" id="KW-0175">Coiled coil</keyword>
<dbReference type="InterPro" id="IPR042417">
    <property type="entry name" value="PALB2"/>
</dbReference>
<dbReference type="GeneID" id="100027303"/>
<accession>F6ZMG9</accession>
<dbReference type="Pfam" id="PF16756">
    <property type="entry name" value="PALB2_WD40"/>
    <property type="match status" value="1"/>
</dbReference>
<dbReference type="OMA" id="GHCQKED"/>
<dbReference type="Bgee" id="ENSMODG00000006654">
    <property type="expression patterns" value="Expressed in hindlimb bud and 20 other cell types or tissues"/>
</dbReference>
<dbReference type="STRING" id="13616.ENSMODP00000035428"/>
<dbReference type="Gene3D" id="2.130.10.10">
    <property type="entry name" value="YVTN repeat-like/Quinoprotein amine dehydrogenase"/>
    <property type="match status" value="1"/>
</dbReference>
<dbReference type="Ensembl" id="ENSMODT00000037014.3">
    <property type="protein sequence ID" value="ENSMODP00000035428.3"/>
    <property type="gene ID" value="ENSMODG00000006654.4"/>
</dbReference>
<name>F6ZMG9_MONDO</name>
<dbReference type="CTD" id="79728"/>
<dbReference type="PANTHER" id="PTHR14662:SF2">
    <property type="entry name" value="PARTNER AND LOCALIZER OF BRCA2"/>
    <property type="match status" value="1"/>
</dbReference>
<proteinExistence type="predicted"/>
<reference evidence="3 4" key="1">
    <citation type="journal article" date="2007" name="Nature">
        <title>Genome of the marsupial Monodelphis domestica reveals innovation in non-coding sequences.</title>
        <authorList>
            <person name="Mikkelsen T.S."/>
            <person name="Wakefield M.J."/>
            <person name="Aken B."/>
            <person name="Amemiya C.T."/>
            <person name="Chang J.L."/>
            <person name="Duke S."/>
            <person name="Garber M."/>
            <person name="Gentles A.J."/>
            <person name="Goodstadt L."/>
            <person name="Heger A."/>
            <person name="Jurka J."/>
            <person name="Kamal M."/>
            <person name="Mauceli E."/>
            <person name="Searle S.M."/>
            <person name="Sharpe T."/>
            <person name="Baker M.L."/>
            <person name="Batzer M.A."/>
            <person name="Benos P.V."/>
            <person name="Belov K."/>
            <person name="Clamp M."/>
            <person name="Cook A."/>
            <person name="Cuff J."/>
            <person name="Das R."/>
            <person name="Davidow L."/>
            <person name="Deakin J.E."/>
            <person name="Fazzari M.J."/>
            <person name="Glass J.L."/>
            <person name="Grabherr M."/>
            <person name="Greally J.M."/>
            <person name="Gu W."/>
            <person name="Hore T.A."/>
            <person name="Huttley G.A."/>
            <person name="Kleber M."/>
            <person name="Jirtle R.L."/>
            <person name="Koina E."/>
            <person name="Lee J.T."/>
            <person name="Mahony S."/>
            <person name="Marra M.A."/>
            <person name="Miller R.D."/>
            <person name="Nicholls R.D."/>
            <person name="Oda M."/>
            <person name="Papenfuss A.T."/>
            <person name="Parra Z.E."/>
            <person name="Pollock D.D."/>
            <person name="Ray D.A."/>
            <person name="Schein J.E."/>
            <person name="Speed T.P."/>
            <person name="Thompson K."/>
            <person name="VandeBerg J.L."/>
            <person name="Wade C.M."/>
            <person name="Walker J.A."/>
            <person name="Waters P.D."/>
            <person name="Webber C."/>
            <person name="Weidman J.R."/>
            <person name="Xie X."/>
            <person name="Zody M.C."/>
            <person name="Baldwin J."/>
            <person name="Abdouelleil A."/>
            <person name="Abdulkadir J."/>
            <person name="Abebe A."/>
            <person name="Abera B."/>
            <person name="Abreu J."/>
            <person name="Acer S.C."/>
            <person name="Aftuck L."/>
            <person name="Alexander A."/>
            <person name="An P."/>
            <person name="Anderson E."/>
            <person name="Anderson S."/>
            <person name="Arachi H."/>
            <person name="Azer M."/>
            <person name="Bachantsang P."/>
            <person name="Barry A."/>
            <person name="Bayul T."/>
            <person name="Berlin A."/>
            <person name="Bessette D."/>
            <person name="Bloom T."/>
            <person name="Bloom T."/>
            <person name="Boguslavskiy L."/>
            <person name="Bonnet C."/>
            <person name="Boukhgalter B."/>
            <person name="Bourzgui I."/>
            <person name="Brown A."/>
            <person name="Cahill P."/>
            <person name="Channer S."/>
            <person name="Cheshatsang Y."/>
            <person name="Chuda L."/>
            <person name="Citroen M."/>
            <person name="Collymore A."/>
            <person name="Cooke P."/>
            <person name="Costello M."/>
            <person name="D'Aco K."/>
            <person name="Daza R."/>
            <person name="De Haan G."/>
            <person name="DeGray S."/>
            <person name="DeMaso C."/>
            <person name="Dhargay N."/>
            <person name="Dooley K."/>
            <person name="Dooley E."/>
            <person name="Doricent M."/>
            <person name="Dorje P."/>
            <person name="Dorjee K."/>
            <person name="Dupes A."/>
            <person name="Elong R."/>
            <person name="Falk J."/>
            <person name="Farina A."/>
            <person name="Faro S."/>
            <person name="Ferguson D."/>
            <person name="Fisher S."/>
            <person name="Foley C.D."/>
            <person name="Franke A."/>
            <person name="Friedrich D."/>
            <person name="Gadbois L."/>
            <person name="Gearin G."/>
            <person name="Gearin C.R."/>
            <person name="Giannoukos G."/>
            <person name="Goode T."/>
            <person name="Graham J."/>
            <person name="Grandbois E."/>
            <person name="Grewal S."/>
            <person name="Gyaltsen K."/>
            <person name="Hafez N."/>
            <person name="Hagos B."/>
            <person name="Hall J."/>
            <person name="Henson C."/>
            <person name="Hollinger A."/>
            <person name="Honan T."/>
            <person name="Huard M.D."/>
            <person name="Hughes L."/>
            <person name="Hurhula B."/>
            <person name="Husby M.E."/>
            <person name="Kamat A."/>
            <person name="Kanga B."/>
            <person name="Kashin S."/>
            <person name="Khazanovich D."/>
            <person name="Kisner P."/>
            <person name="Lance K."/>
            <person name="Lara M."/>
            <person name="Lee W."/>
            <person name="Lennon N."/>
            <person name="Letendre F."/>
            <person name="LeVine R."/>
            <person name="Lipovsky A."/>
            <person name="Liu X."/>
            <person name="Liu J."/>
            <person name="Liu S."/>
            <person name="Lokyitsang T."/>
            <person name="Lokyitsang Y."/>
            <person name="Lubonja R."/>
            <person name="Lui A."/>
            <person name="MacDonald P."/>
            <person name="Magnisalis V."/>
            <person name="Maru K."/>
            <person name="Matthews C."/>
            <person name="McCusker W."/>
            <person name="McDonough S."/>
            <person name="Mehta T."/>
            <person name="Meldrim J."/>
            <person name="Meneus L."/>
            <person name="Mihai O."/>
            <person name="Mihalev A."/>
            <person name="Mihova T."/>
            <person name="Mittelman R."/>
            <person name="Mlenga V."/>
            <person name="Montmayeur A."/>
            <person name="Mulrain L."/>
            <person name="Navidi A."/>
            <person name="Naylor J."/>
            <person name="Negash T."/>
            <person name="Nguyen T."/>
            <person name="Nguyen N."/>
            <person name="Nicol R."/>
            <person name="Norbu C."/>
            <person name="Norbu N."/>
            <person name="Novod N."/>
            <person name="O'Neill B."/>
            <person name="Osman S."/>
            <person name="Markiewicz E."/>
            <person name="Oyono O.L."/>
            <person name="Patti C."/>
            <person name="Phunkhang P."/>
            <person name="Pierre F."/>
            <person name="Priest M."/>
            <person name="Raghuraman S."/>
            <person name="Rege F."/>
            <person name="Reyes R."/>
            <person name="Rise C."/>
            <person name="Rogov P."/>
            <person name="Ross K."/>
            <person name="Ryan E."/>
            <person name="Settipalli S."/>
            <person name="Shea T."/>
            <person name="Sherpa N."/>
            <person name="Shi L."/>
            <person name="Shih D."/>
            <person name="Sparrow T."/>
            <person name="Spaulding J."/>
            <person name="Stalker J."/>
            <person name="Stange-Thomann N."/>
            <person name="Stavropoulos S."/>
            <person name="Stone C."/>
            <person name="Strader C."/>
            <person name="Tesfaye S."/>
            <person name="Thomson T."/>
            <person name="Thoulutsang Y."/>
            <person name="Thoulutsang D."/>
            <person name="Topham K."/>
            <person name="Topping I."/>
            <person name="Tsamla T."/>
            <person name="Vassiliev H."/>
            <person name="Vo A."/>
            <person name="Wangchuk T."/>
            <person name="Wangdi T."/>
            <person name="Weiand M."/>
            <person name="Wilkinson J."/>
            <person name="Wilson A."/>
            <person name="Yadav S."/>
            <person name="Young G."/>
            <person name="Yu Q."/>
            <person name="Zembek L."/>
            <person name="Zhong D."/>
            <person name="Zimmer A."/>
            <person name="Zwirko Z."/>
            <person name="Jaffe D.B."/>
            <person name="Alvarez P."/>
            <person name="Brockman W."/>
            <person name="Butler J."/>
            <person name="Chin C."/>
            <person name="Gnerre S."/>
            <person name="MacCallum I."/>
            <person name="Graves J.A."/>
            <person name="Ponting C.P."/>
            <person name="Breen M."/>
            <person name="Samollow P.B."/>
            <person name="Lander E.S."/>
            <person name="Lindblad-Toh K."/>
        </authorList>
    </citation>
    <scope>NUCLEOTIDE SEQUENCE [LARGE SCALE GENOMIC DNA]</scope>
</reference>
<keyword evidence="4" id="KW-1185">Reference proteome</keyword>
<dbReference type="InParanoid" id="F6ZMG9"/>
<dbReference type="RefSeq" id="XP_007498822.1">
    <property type="nucleotide sequence ID" value="XM_007498760.2"/>
</dbReference>
<evidence type="ECO:0000259" key="2">
    <source>
        <dbReference type="Pfam" id="PF16756"/>
    </source>
</evidence>
<dbReference type="InterPro" id="IPR036322">
    <property type="entry name" value="WD40_repeat_dom_sf"/>
</dbReference>
<dbReference type="GO" id="GO:0005654">
    <property type="term" value="C:nucleoplasm"/>
    <property type="evidence" value="ECO:0000318"/>
    <property type="project" value="GO_Central"/>
</dbReference>
<sequence>MEDPAGKVLSCEEKEKLKEKLAFLKREYSKTLARLQRAQRAEKAKNSMKSEQNYMLKQETSIQTNKEPEDKVSLGDKLETCTLQINACLDVETKENTAFTLDSESEILSTSDGSSGICPENIGDDCQENFLCSITGPHNEKKQSKQPLNRMKNRKKTLISKGNDSFSDSGQKQQKQVFAIENPELQRRNQFSCSENENQNSLRPIKEINECLECVAPATELESDANGILKENNLPNMMAFSLYNPLDEGNIEQLGCVPLEEPCDNYKLATQSSVNLIHASPKKLGGQKKYILSPDDQMANDDMNVDKKKSSNFTLPADEKAFSVNEFNRSLSENIHFKEQNQSLKLSGSSSSLLDSRGENLQKKEVLSETMSPNIEMTSPDPTENPLNSCTVLDGLPFPVEYYVRTTRRMSSCQRTVDLEAVIQSQLGIRGKGFKQKSKQVTKNVDLSSQEAEQNEFLLSDLCSDQVSSSSPFQKSFSSSTEGNLPALPTKDNDYAVNTYKRRSSRRHTEKRFFCKKGIDDEDSELQVFDKLDIKKPKEDVALCKEAPRTKGYAQSKKKVINKSRCTLANVGKKVPTSVIQGKQDYIQNKNLHSSFGNDFLIVDNTSFDLSFHLKNMTFSFEKLSSNINITDFHLPDEDFGSLKLEKLKSCSAKQMESFESGDGEKKCNDGNCLVLEELVPKKIVTEKENLVKDVITLTRNSQPKKTKSIPSNILLFTPSTALPATNNHLEASVCSPVFPILGATPLFGSQVHSENVATEIIGPTFCTPKHSYLKEPDSLSGNNQCSPNALKLTTNMHLLDREVKKKSDQTVSCSETKFDGDCSSQETLPSIKAITFKETSLLGSTFQTKAAEEHPAEIWCDSLKLGNLQLVSKLKNPSDSCSVDVSSVWWEVTGCKESCIITACEFTVSLWKSLDNWQWRKVYTWHFTEIPVLQIVPLLDACNLVCVALGHLEIREIRLLFCSDDDECLKQSLVKSGNIKAVLGLRQKRLVCSNGTLHDHRVDLMTFSESGRSKEKQTLMSPEETILAFAEIQGMQDALLGTTLTSNIVIWNLKTGQLLKKMQIGNSYQASICHKAYSDMGLLFVVLSHPHGKEIESMGTPIFRLIAINPKTALSVDVRPYSLPQGHTGRFLDGEVKDNLAAAVLTSGTVAVWDLFLGHCTALLLPNSDGNWSFVKWSDTDSCLLAGQKNGSVFVYSYI</sequence>
<dbReference type="AlphaFoldDB" id="F6ZMG9"/>
<dbReference type="GeneTree" id="ENSGT00390000014423"/>
<dbReference type="HOGENOM" id="CLU_008217_0_0_1"/>
<dbReference type="FunCoup" id="F6ZMG9">
    <property type="interactions" value="1986"/>
</dbReference>
<reference evidence="3" key="2">
    <citation type="submission" date="2025-08" db="UniProtKB">
        <authorList>
            <consortium name="Ensembl"/>
        </authorList>
    </citation>
    <scope>IDENTIFICATION</scope>
</reference>
<gene>
    <name evidence="3" type="primary">PALB2</name>
</gene>
<protein>
    <submittedName>
        <fullName evidence="3">Partner and localizer of BRCA2</fullName>
    </submittedName>
</protein>
<dbReference type="eggNOG" id="ENOG502QRAP">
    <property type="taxonomic scope" value="Eukaryota"/>
</dbReference>
<feature type="coiled-coil region" evidence="1">
    <location>
        <begin position="7"/>
        <end position="41"/>
    </location>
</feature>
<dbReference type="GO" id="GO:0003677">
    <property type="term" value="F:DNA binding"/>
    <property type="evidence" value="ECO:0000318"/>
    <property type="project" value="GO_Central"/>
</dbReference>
<evidence type="ECO:0000256" key="1">
    <source>
        <dbReference type="SAM" id="Coils"/>
    </source>
</evidence>
<dbReference type="Proteomes" id="UP000002280">
    <property type="component" value="Chromosome 6"/>
</dbReference>
<reference evidence="3" key="3">
    <citation type="submission" date="2025-09" db="UniProtKB">
        <authorList>
            <consortium name="Ensembl"/>
        </authorList>
    </citation>
    <scope>IDENTIFICATION</scope>
</reference>
<dbReference type="PANTHER" id="PTHR14662">
    <property type="entry name" value="PARTNER AND LOCALIZER OF BRCA2"/>
    <property type="match status" value="1"/>
</dbReference>
<dbReference type="KEGG" id="mdo:100027303"/>
<dbReference type="SUPFAM" id="SSF50978">
    <property type="entry name" value="WD40 repeat-like"/>
    <property type="match status" value="1"/>
</dbReference>
<dbReference type="OrthoDB" id="9936560at2759"/>
<dbReference type="InterPro" id="IPR031920">
    <property type="entry name" value="PALB2_WD40"/>
</dbReference>
<organism evidence="3 4">
    <name type="scientific">Monodelphis domestica</name>
    <name type="common">Gray short-tailed opossum</name>
    <dbReference type="NCBI Taxonomy" id="13616"/>
    <lineage>
        <taxon>Eukaryota</taxon>
        <taxon>Metazoa</taxon>
        <taxon>Chordata</taxon>
        <taxon>Craniata</taxon>
        <taxon>Vertebrata</taxon>
        <taxon>Euteleostomi</taxon>
        <taxon>Mammalia</taxon>
        <taxon>Metatheria</taxon>
        <taxon>Didelphimorphia</taxon>
        <taxon>Didelphidae</taxon>
        <taxon>Monodelphis</taxon>
    </lineage>
</organism>
<dbReference type="GO" id="GO:0000724">
    <property type="term" value="P:double-strand break repair via homologous recombination"/>
    <property type="evidence" value="ECO:0000318"/>
    <property type="project" value="GO_Central"/>
</dbReference>
<feature type="domain" description="Partner and localiser of BRCA2 WD40" evidence="2">
    <location>
        <begin position="857"/>
        <end position="1198"/>
    </location>
</feature>
<evidence type="ECO:0000313" key="3">
    <source>
        <dbReference type="Ensembl" id="ENSMODP00000035428.3"/>
    </source>
</evidence>